<evidence type="ECO:0000256" key="1">
    <source>
        <dbReference type="ARBA" id="ARBA00022490"/>
    </source>
</evidence>
<protein>
    <recommendedName>
        <fullName evidence="8">Acyl-[acyl-carrier-protein]--UDP-N-acetylglucosamine O-acyltransferase</fullName>
        <shortName evidence="8">UDP-N-acetylglucosamine acyltransferase</shortName>
        <ecNumber evidence="8">2.3.1.129</ecNumber>
    </recommendedName>
</protein>
<dbReference type="InterPro" id="IPR011004">
    <property type="entry name" value="Trimer_LpxA-like_sf"/>
</dbReference>
<dbReference type="HAMAP" id="MF_00387">
    <property type="entry name" value="LpxA"/>
    <property type="match status" value="1"/>
</dbReference>
<dbReference type="GO" id="GO:0016020">
    <property type="term" value="C:membrane"/>
    <property type="evidence" value="ECO:0007669"/>
    <property type="project" value="GOC"/>
</dbReference>
<evidence type="ECO:0000256" key="6">
    <source>
        <dbReference type="ARBA" id="ARBA00023098"/>
    </source>
</evidence>
<keyword evidence="2 8" id="KW-0444">Lipid biosynthesis</keyword>
<dbReference type="EMBL" id="MABE01000258">
    <property type="protein sequence ID" value="OUS40757.1"/>
    <property type="molecule type" value="Genomic_DNA"/>
</dbReference>
<dbReference type="PANTHER" id="PTHR43480:SF1">
    <property type="entry name" value="ACYL-[ACYL-CARRIER-PROTEIN]--UDP-N-ACETYLGLUCOSAMINE O-ACYLTRANSFERASE, MITOCHONDRIAL-RELATED"/>
    <property type="match status" value="1"/>
</dbReference>
<keyword evidence="4 8" id="KW-0808">Transferase</keyword>
<comment type="subcellular location">
    <subcellularLocation>
        <location evidence="8">Cytoplasm</location>
    </subcellularLocation>
</comment>
<dbReference type="NCBIfam" id="NF003657">
    <property type="entry name" value="PRK05289.1"/>
    <property type="match status" value="1"/>
</dbReference>
<dbReference type="NCBIfam" id="TIGR01852">
    <property type="entry name" value="lipid_A_lpxA"/>
    <property type="match status" value="1"/>
</dbReference>
<proteinExistence type="inferred from homology"/>
<dbReference type="InterPro" id="IPR037157">
    <property type="entry name" value="Acetyltransf_C_sf"/>
</dbReference>
<dbReference type="CDD" id="cd03351">
    <property type="entry name" value="LbH_UDP-GlcNAc_AT"/>
    <property type="match status" value="1"/>
</dbReference>
<dbReference type="GO" id="GO:0009245">
    <property type="term" value="P:lipid A biosynthetic process"/>
    <property type="evidence" value="ECO:0007669"/>
    <property type="project" value="UniProtKB-UniRule"/>
</dbReference>
<comment type="catalytic activity">
    <reaction evidence="8">
        <text>a (3R)-hydroxyacyl-[ACP] + UDP-N-acetyl-alpha-D-glucosamine = a UDP-3-O-[(3R)-3-hydroxyacyl]-N-acetyl-alpha-D-glucosamine + holo-[ACP]</text>
        <dbReference type="Rhea" id="RHEA:67812"/>
        <dbReference type="Rhea" id="RHEA-COMP:9685"/>
        <dbReference type="Rhea" id="RHEA-COMP:9945"/>
        <dbReference type="ChEBI" id="CHEBI:57705"/>
        <dbReference type="ChEBI" id="CHEBI:64479"/>
        <dbReference type="ChEBI" id="CHEBI:78827"/>
        <dbReference type="ChEBI" id="CHEBI:173225"/>
        <dbReference type="EC" id="2.3.1.129"/>
    </reaction>
</comment>
<comment type="subunit">
    <text evidence="8">Homotrimer.</text>
</comment>
<dbReference type="InterPro" id="IPR010137">
    <property type="entry name" value="Lipid_A_LpxA"/>
</dbReference>
<name>A0A1Y5HWA9_OLEAN</name>
<dbReference type="GO" id="GO:0005737">
    <property type="term" value="C:cytoplasm"/>
    <property type="evidence" value="ECO:0007669"/>
    <property type="project" value="UniProtKB-SubCell"/>
</dbReference>
<comment type="function">
    <text evidence="8">Involved in the biosynthesis of lipid A, a phosphorylated glycolipid that anchors the lipopolysaccharide to the outer membrane of the cell.</text>
</comment>
<dbReference type="InterPro" id="IPR018357">
    <property type="entry name" value="Hexapep_transf_CS"/>
</dbReference>
<dbReference type="PROSITE" id="PS00101">
    <property type="entry name" value="HEXAPEP_TRANSFERASES"/>
    <property type="match status" value="1"/>
</dbReference>
<gene>
    <name evidence="8" type="primary">lpxA</name>
    <name evidence="10" type="ORF">A9R00_04400</name>
</gene>
<evidence type="ECO:0000313" key="11">
    <source>
        <dbReference type="Proteomes" id="UP000227088"/>
    </source>
</evidence>
<evidence type="ECO:0000256" key="4">
    <source>
        <dbReference type="ARBA" id="ARBA00022679"/>
    </source>
</evidence>
<dbReference type="Proteomes" id="UP000227088">
    <property type="component" value="Unassembled WGS sequence"/>
</dbReference>
<evidence type="ECO:0000256" key="2">
    <source>
        <dbReference type="ARBA" id="ARBA00022516"/>
    </source>
</evidence>
<reference evidence="11" key="1">
    <citation type="journal article" date="2017" name="Proc. Natl. Acad. Sci. U.S.A.">
        <title>Simulation of Deepwater Horizon oil plume reveals substrate specialization within a complex community of hydrocarbon degraders.</title>
        <authorList>
            <person name="Hu P."/>
            <person name="Dubinsky E.A."/>
            <person name="Probst A.J."/>
            <person name="Wang J."/>
            <person name="Sieber C.M.K."/>
            <person name="Tom L.M."/>
            <person name="Gardinali P."/>
            <person name="Banfield J.F."/>
            <person name="Atlas R.M."/>
            <person name="Andersen G.L."/>
        </authorList>
    </citation>
    <scope>NUCLEOTIDE SEQUENCE [LARGE SCALE GENOMIC DNA]</scope>
</reference>
<evidence type="ECO:0000256" key="3">
    <source>
        <dbReference type="ARBA" id="ARBA00022556"/>
    </source>
</evidence>
<sequence>MIDPRAVIDPSAIIAEGVEIGPWSMVGAGVEIGEGTVIGPHVIVKGPTKIGKNNRIFQFSSIGEDCQDKKYADEPTQLIIGDNNIIREACTFHRGTTQDQGITKVGSNNLFMVNTHIAHDVMMGDNCIMANDTNVAGHVHIGDYVILGGATQVHQFCKIGSHAMTGAGSVVLKDIPAYIICNGYPVEPHGINIEGLKRRGFEKPSIQLLRKAYKALYRQALTLEEALVEVRELARQDDAVKVLLESIEQATRGIIR</sequence>
<keyword evidence="7 8" id="KW-0012">Acyltransferase</keyword>
<organism evidence="10 11">
    <name type="scientific">Oleispira antarctica</name>
    <dbReference type="NCBI Taxonomy" id="188908"/>
    <lineage>
        <taxon>Bacteria</taxon>
        <taxon>Pseudomonadati</taxon>
        <taxon>Pseudomonadota</taxon>
        <taxon>Gammaproteobacteria</taxon>
        <taxon>Oceanospirillales</taxon>
        <taxon>Oceanospirillaceae</taxon>
        <taxon>Oleispira</taxon>
    </lineage>
</organism>
<dbReference type="EC" id="2.3.1.129" evidence="8"/>
<comment type="similarity">
    <text evidence="8">Belongs to the transferase hexapeptide repeat family. LpxA subfamily.</text>
</comment>
<accession>A0A1Y5HWA9</accession>
<dbReference type="GO" id="GO:0008780">
    <property type="term" value="F:acyl-[acyl-carrier-protein]-UDP-N-acetylglucosamine O-acyltransferase activity"/>
    <property type="evidence" value="ECO:0007669"/>
    <property type="project" value="UniProtKB-UniRule"/>
</dbReference>
<comment type="pathway">
    <text evidence="8">Glycolipid biosynthesis; lipid IV(A) biosynthesis; lipid IV(A) from (3R)-3-hydroxytetradecanoyl-[acyl-carrier-protein] and UDP-N-acetyl-alpha-D-glucosamine: step 1/6.</text>
</comment>
<dbReference type="PANTHER" id="PTHR43480">
    <property type="entry name" value="ACYL-[ACYL-CARRIER-PROTEIN]--UDP-N-ACETYLGLUCOSAMINE O-ACYLTRANSFERASE"/>
    <property type="match status" value="1"/>
</dbReference>
<dbReference type="Pfam" id="PF13720">
    <property type="entry name" value="Acetyltransf_11"/>
    <property type="match status" value="1"/>
</dbReference>
<dbReference type="InterPro" id="IPR029098">
    <property type="entry name" value="Acetyltransf_C"/>
</dbReference>
<keyword evidence="3 8" id="KW-0441">Lipid A biosynthesis</keyword>
<dbReference type="Gene3D" id="1.20.1180.10">
    <property type="entry name" value="Udp N-acetylglucosamine O-acyltransferase, C-terminal domain"/>
    <property type="match status" value="1"/>
</dbReference>
<feature type="domain" description="UDP N-acetylglucosamine O-acyltransferase C-terminal" evidence="9">
    <location>
        <begin position="174"/>
        <end position="255"/>
    </location>
</feature>
<evidence type="ECO:0000256" key="7">
    <source>
        <dbReference type="ARBA" id="ARBA00023315"/>
    </source>
</evidence>
<comment type="caution">
    <text evidence="10">The sequence shown here is derived from an EMBL/GenBank/DDBJ whole genome shotgun (WGS) entry which is preliminary data.</text>
</comment>
<evidence type="ECO:0000256" key="8">
    <source>
        <dbReference type="HAMAP-Rule" id="MF_00387"/>
    </source>
</evidence>
<keyword evidence="6 8" id="KW-0443">Lipid metabolism</keyword>
<evidence type="ECO:0000256" key="5">
    <source>
        <dbReference type="ARBA" id="ARBA00022737"/>
    </source>
</evidence>
<dbReference type="SUPFAM" id="SSF51161">
    <property type="entry name" value="Trimeric LpxA-like enzymes"/>
    <property type="match status" value="1"/>
</dbReference>
<keyword evidence="1 8" id="KW-0963">Cytoplasm</keyword>
<evidence type="ECO:0000259" key="9">
    <source>
        <dbReference type="Pfam" id="PF13720"/>
    </source>
</evidence>
<keyword evidence="5 8" id="KW-0677">Repeat</keyword>
<evidence type="ECO:0000313" key="10">
    <source>
        <dbReference type="EMBL" id="OUS40757.1"/>
    </source>
</evidence>
<dbReference type="UniPathway" id="UPA00359">
    <property type="reaction ID" value="UER00477"/>
</dbReference>
<dbReference type="AlphaFoldDB" id="A0A1Y5HWA9"/>
<dbReference type="Gene3D" id="2.160.10.10">
    <property type="entry name" value="Hexapeptide repeat proteins"/>
    <property type="match status" value="1"/>
</dbReference>
<dbReference type="PIRSF" id="PIRSF000456">
    <property type="entry name" value="UDP-GlcNAc_acltr"/>
    <property type="match status" value="1"/>
</dbReference>